<accession>A0AAW1K1M2</accession>
<dbReference type="GO" id="GO:0140268">
    <property type="term" value="C:endoplasmic reticulum-plasma membrane contact site"/>
    <property type="evidence" value="ECO:0007669"/>
    <property type="project" value="TreeGrafter"/>
</dbReference>
<dbReference type="InterPro" id="IPR031968">
    <property type="entry name" value="VASt"/>
</dbReference>
<feature type="region of interest" description="Disordered" evidence="3">
    <location>
        <begin position="217"/>
        <end position="237"/>
    </location>
</feature>
<organism evidence="6 7">
    <name type="scientific">Popillia japonica</name>
    <name type="common">Japanese beetle</name>
    <dbReference type="NCBI Taxonomy" id="7064"/>
    <lineage>
        <taxon>Eukaryota</taxon>
        <taxon>Metazoa</taxon>
        <taxon>Ecdysozoa</taxon>
        <taxon>Arthropoda</taxon>
        <taxon>Hexapoda</taxon>
        <taxon>Insecta</taxon>
        <taxon>Pterygota</taxon>
        <taxon>Neoptera</taxon>
        <taxon>Endopterygota</taxon>
        <taxon>Coleoptera</taxon>
        <taxon>Polyphaga</taxon>
        <taxon>Scarabaeiformia</taxon>
        <taxon>Scarabaeidae</taxon>
        <taxon>Rutelinae</taxon>
        <taxon>Popillia</taxon>
    </lineage>
</organism>
<keyword evidence="2 4" id="KW-0472">Membrane</keyword>
<dbReference type="GO" id="GO:0005789">
    <property type="term" value="C:endoplasmic reticulum membrane"/>
    <property type="evidence" value="ECO:0007669"/>
    <property type="project" value="TreeGrafter"/>
</dbReference>
<dbReference type="Pfam" id="PF16016">
    <property type="entry name" value="VASt"/>
    <property type="match status" value="1"/>
</dbReference>
<evidence type="ECO:0000256" key="4">
    <source>
        <dbReference type="SAM" id="Phobius"/>
    </source>
</evidence>
<evidence type="ECO:0000313" key="6">
    <source>
        <dbReference type="EMBL" id="KAK9711676.1"/>
    </source>
</evidence>
<dbReference type="EMBL" id="JASPKY010000276">
    <property type="protein sequence ID" value="KAK9711676.1"/>
    <property type="molecule type" value="Genomic_DNA"/>
</dbReference>
<proteinExistence type="predicted"/>
<comment type="caution">
    <text evidence="6">The sequence shown here is derived from an EMBL/GenBank/DDBJ whole genome shotgun (WGS) entry which is preliminary data.</text>
</comment>
<dbReference type="GO" id="GO:0120015">
    <property type="term" value="F:sterol transfer activity"/>
    <property type="evidence" value="ECO:0007669"/>
    <property type="project" value="TreeGrafter"/>
</dbReference>
<dbReference type="GO" id="GO:0032366">
    <property type="term" value="P:intracellular sterol transport"/>
    <property type="evidence" value="ECO:0007669"/>
    <property type="project" value="TreeGrafter"/>
</dbReference>
<evidence type="ECO:0000256" key="2">
    <source>
        <dbReference type="ARBA" id="ARBA00023136"/>
    </source>
</evidence>
<dbReference type="GO" id="GO:0032934">
    <property type="term" value="F:sterol binding"/>
    <property type="evidence" value="ECO:0007669"/>
    <property type="project" value="TreeGrafter"/>
</dbReference>
<evidence type="ECO:0000256" key="1">
    <source>
        <dbReference type="ARBA" id="ARBA00004370"/>
    </source>
</evidence>
<sequence>MFYAEPAETDSEEDNSAAPRCTCPHDGKLLIDEIYSVHIDELFTMLFTNSQFFMDLQDMRKATNVQPGPWCDERDGTKTRVVTLTIPLTQTIGPKSADVVESQTMLSCSEPGLLYSIDSKVENKGIPYADRFYITIHFCMLKCSDQKTSLEVYADVKYTQKVWGFVKKVYADVKYTQKVWGFVKSIIDKNTWQGLHDVYTSLKQELRNVIDENANAPHKRKIKNRRKSRSSPHKEDAVAAREKVKTLQADFSLLIILGLLVILLLVNVYLFYRIWTLEHSIASEPESFCDIGVKTSIDYQSLINKLLSKDYVPSNEIDNWFESIIATIKYLKKAEESLQYVISTKLTHKT</sequence>
<dbReference type="GO" id="GO:0005886">
    <property type="term" value="C:plasma membrane"/>
    <property type="evidence" value="ECO:0007669"/>
    <property type="project" value="TreeGrafter"/>
</dbReference>
<dbReference type="PANTHER" id="PTHR23319:SF4">
    <property type="entry name" value="GRAM DOMAIN CONTAINING 1B, ISOFORM E"/>
    <property type="match status" value="1"/>
</dbReference>
<keyword evidence="7" id="KW-1185">Reference proteome</keyword>
<dbReference type="InterPro" id="IPR051482">
    <property type="entry name" value="Cholesterol_transport"/>
</dbReference>
<keyword evidence="4" id="KW-0812">Transmembrane</keyword>
<comment type="subcellular location">
    <subcellularLocation>
        <location evidence="1">Membrane</location>
    </subcellularLocation>
</comment>
<evidence type="ECO:0000259" key="5">
    <source>
        <dbReference type="PROSITE" id="PS51778"/>
    </source>
</evidence>
<dbReference type="Proteomes" id="UP001458880">
    <property type="component" value="Unassembled WGS sequence"/>
</dbReference>
<reference evidence="6 7" key="1">
    <citation type="journal article" date="2024" name="BMC Genomics">
        <title>De novo assembly and annotation of Popillia japonica's genome with initial clues to its potential as an invasive pest.</title>
        <authorList>
            <person name="Cucini C."/>
            <person name="Boschi S."/>
            <person name="Funari R."/>
            <person name="Cardaioli E."/>
            <person name="Iannotti N."/>
            <person name="Marturano G."/>
            <person name="Paoli F."/>
            <person name="Bruttini M."/>
            <person name="Carapelli A."/>
            <person name="Frati F."/>
            <person name="Nardi F."/>
        </authorList>
    </citation>
    <scope>NUCLEOTIDE SEQUENCE [LARGE SCALE GENOMIC DNA]</scope>
    <source>
        <strain evidence="6">DMR45628</strain>
    </source>
</reference>
<dbReference type="AlphaFoldDB" id="A0AAW1K1M2"/>
<dbReference type="PANTHER" id="PTHR23319">
    <property type="entry name" value="GRAM DOMAIN CONTAINING 1B, ISOFORM E"/>
    <property type="match status" value="1"/>
</dbReference>
<gene>
    <name evidence="6" type="ORF">QE152_g25347</name>
</gene>
<feature type="domain" description="VASt" evidence="5">
    <location>
        <begin position="26"/>
        <end position="214"/>
    </location>
</feature>
<protein>
    <submittedName>
        <fullName evidence="6">GRAM domain-containing protein 1B-like</fullName>
    </submittedName>
</protein>
<feature type="transmembrane region" description="Helical" evidence="4">
    <location>
        <begin position="251"/>
        <end position="272"/>
    </location>
</feature>
<name>A0AAW1K1M2_POPJA</name>
<keyword evidence="4" id="KW-1133">Transmembrane helix</keyword>
<dbReference type="PROSITE" id="PS51778">
    <property type="entry name" value="VAST"/>
    <property type="match status" value="1"/>
</dbReference>
<evidence type="ECO:0000256" key="3">
    <source>
        <dbReference type="SAM" id="MobiDB-lite"/>
    </source>
</evidence>
<feature type="compositionally biased region" description="Basic residues" evidence="3">
    <location>
        <begin position="217"/>
        <end position="231"/>
    </location>
</feature>
<evidence type="ECO:0000313" key="7">
    <source>
        <dbReference type="Proteomes" id="UP001458880"/>
    </source>
</evidence>